<evidence type="ECO:0000259" key="10">
    <source>
        <dbReference type="Pfam" id="PF22578"/>
    </source>
</evidence>
<feature type="binding site" evidence="8">
    <location>
        <position position="122"/>
    </location>
    <ligand>
        <name>FAD</name>
        <dbReference type="ChEBI" id="CHEBI:57692"/>
    </ligand>
</feature>
<feature type="binding site" evidence="8">
    <location>
        <position position="15"/>
    </location>
    <ligand>
        <name>FAD</name>
        <dbReference type="ChEBI" id="CHEBI:57692"/>
    </ligand>
</feature>
<dbReference type="GO" id="GO:0016020">
    <property type="term" value="C:membrane"/>
    <property type="evidence" value="ECO:0007669"/>
    <property type="project" value="GOC"/>
</dbReference>
<dbReference type="PANTHER" id="PTHR42685">
    <property type="entry name" value="GERANYLGERANYL DIPHOSPHATE REDUCTASE"/>
    <property type="match status" value="1"/>
</dbReference>
<dbReference type="GO" id="GO:0046467">
    <property type="term" value="P:membrane lipid biosynthetic process"/>
    <property type="evidence" value="ECO:0007669"/>
    <property type="project" value="InterPro"/>
</dbReference>
<dbReference type="EC" id="1.3.7.11" evidence="8"/>
<evidence type="ECO:0000256" key="3">
    <source>
        <dbReference type="ARBA" id="ARBA00022827"/>
    </source>
</evidence>
<feature type="binding site" evidence="8">
    <location>
        <position position="290"/>
    </location>
    <ligand>
        <name>FAD</name>
        <dbReference type="ChEBI" id="CHEBI:57692"/>
    </ligand>
</feature>
<comment type="catalytic activity">
    <reaction evidence="8">
        <text>a 2,3-bis-O-phytanyl-sn-glycerol 1-phospholipid + 8 A = a 2,3-bis-O-(geranylgeranyl)-sn-glycerol 1-phospholipid + 8 AH2</text>
        <dbReference type="Rhea" id="RHEA:64376"/>
        <dbReference type="ChEBI" id="CHEBI:13193"/>
        <dbReference type="ChEBI" id="CHEBI:17499"/>
        <dbReference type="ChEBI" id="CHEBI:138139"/>
        <dbReference type="ChEBI" id="CHEBI:138140"/>
    </reaction>
</comment>
<dbReference type="InterPro" id="IPR040131">
    <property type="entry name" value="MnmG_N"/>
</dbReference>
<gene>
    <name evidence="11" type="ORF">HA299_02065</name>
</gene>
<dbReference type="UniPathway" id="UPA00940"/>
<keyword evidence="1 8" id="KW-0444">Lipid biosynthesis</keyword>
<evidence type="ECO:0000256" key="2">
    <source>
        <dbReference type="ARBA" id="ARBA00022630"/>
    </source>
</evidence>
<dbReference type="SUPFAM" id="SSF51905">
    <property type="entry name" value="FAD/NAD(P)-binding domain"/>
    <property type="match status" value="1"/>
</dbReference>
<dbReference type="InterPro" id="IPR011777">
    <property type="entry name" value="Geranylgeranyl_Rdtase_fam"/>
</dbReference>
<dbReference type="RefSeq" id="WP_042685374.1">
    <property type="nucleotide sequence ID" value="NZ_DUIH01000009.1"/>
</dbReference>
<evidence type="ECO:0000256" key="5">
    <source>
        <dbReference type="ARBA" id="ARBA00023098"/>
    </source>
</evidence>
<dbReference type="InterPro" id="IPR023590">
    <property type="entry name" value="DGGGPL_reductase"/>
</dbReference>
<feature type="binding site" evidence="8">
    <location>
        <position position="45"/>
    </location>
    <ligand>
        <name>FAD</name>
        <dbReference type="ChEBI" id="CHEBI:57692"/>
    </ligand>
</feature>
<comment type="similarity">
    <text evidence="8">Belongs to the geranylgeranyl reductase family. DGGGPL reductase subfamily.</text>
</comment>
<comment type="catalytic activity">
    <reaction evidence="8">
        <text>2,3-bis-O-(phytanyl)-sn-glycerol 1-phosphate + 8 oxidized 2[4Fe-4S]-[ferredoxin] = 2,3-bis-O-(geranylgeranyl)-sn-glycerol 1-phosphate + 8 reduced 2[4Fe-4S]-[ferredoxin] + 16 H(+)</text>
        <dbReference type="Rhea" id="RHEA:36159"/>
        <dbReference type="Rhea" id="RHEA-COMP:10002"/>
        <dbReference type="Rhea" id="RHEA-COMP:10004"/>
        <dbReference type="ChEBI" id="CHEBI:15378"/>
        <dbReference type="ChEBI" id="CHEBI:33722"/>
        <dbReference type="ChEBI" id="CHEBI:33723"/>
        <dbReference type="ChEBI" id="CHEBI:58837"/>
        <dbReference type="ChEBI" id="CHEBI:73125"/>
        <dbReference type="EC" id="1.3.7.11"/>
    </reaction>
</comment>
<dbReference type="Gene3D" id="3.30.9.10">
    <property type="entry name" value="D-Amino Acid Oxidase, subunit A, domain 2"/>
    <property type="match status" value="1"/>
</dbReference>
<dbReference type="HAMAP" id="MF_01287">
    <property type="entry name" value="DGGGPL_reductase"/>
    <property type="match status" value="1"/>
</dbReference>
<dbReference type="Pfam" id="PF01134">
    <property type="entry name" value="GIDA"/>
    <property type="match status" value="1"/>
</dbReference>
<comment type="catalytic activity">
    <reaction evidence="8">
        <text>a 2,3-bis-O-phytanyl-sn-glycerol 1-phospholipid + 8 oxidized 2[4Fe-4S]-[ferredoxin] = a 2,3-bis-O-(geranylgeranyl)-sn-glycerol 1-phospholipid + 8 reduced 2[4Fe-4S]-[ferredoxin] + 16 H(+)</text>
        <dbReference type="Rhea" id="RHEA:54324"/>
        <dbReference type="Rhea" id="RHEA-COMP:10002"/>
        <dbReference type="Rhea" id="RHEA-COMP:10004"/>
        <dbReference type="ChEBI" id="CHEBI:15378"/>
        <dbReference type="ChEBI" id="CHEBI:33722"/>
        <dbReference type="ChEBI" id="CHEBI:33723"/>
        <dbReference type="ChEBI" id="CHEBI:138139"/>
        <dbReference type="ChEBI" id="CHEBI:138140"/>
        <dbReference type="EC" id="1.3.7.11"/>
    </reaction>
</comment>
<reference evidence="11" key="1">
    <citation type="journal article" date="2020" name="bioRxiv">
        <title>A rank-normalized archaeal taxonomy based on genome phylogeny resolves widespread incomplete and uneven classifications.</title>
        <authorList>
            <person name="Rinke C."/>
            <person name="Chuvochina M."/>
            <person name="Mussig A.J."/>
            <person name="Chaumeil P.-A."/>
            <person name="Waite D.W."/>
            <person name="Whitman W.B."/>
            <person name="Parks D.H."/>
            <person name="Hugenholtz P."/>
        </authorList>
    </citation>
    <scope>NUCLEOTIDE SEQUENCE</scope>
    <source>
        <strain evidence="11">UBA12518</strain>
    </source>
</reference>
<keyword evidence="6 8" id="KW-0594">Phospholipid biosynthesis</keyword>
<comment type="cofactor">
    <cofactor evidence="8">
        <name>FAD</name>
        <dbReference type="ChEBI" id="CHEBI:57692"/>
    </cofactor>
    <text evidence="8">Binds 1 FAD per subunit.</text>
</comment>
<dbReference type="InterPro" id="IPR036188">
    <property type="entry name" value="FAD/NAD-bd_sf"/>
</dbReference>
<accession>A0A832RU85</accession>
<evidence type="ECO:0000256" key="6">
    <source>
        <dbReference type="ARBA" id="ARBA00023209"/>
    </source>
</evidence>
<feature type="binding site" evidence="8">
    <location>
        <position position="34"/>
    </location>
    <ligand>
        <name>FAD</name>
        <dbReference type="ChEBI" id="CHEBI:57692"/>
    </ligand>
</feature>
<dbReference type="GO" id="GO:0016636">
    <property type="term" value="F:oxidoreductase activity, acting on the CH-CH group of donors, iron-sulfur protein as acceptor"/>
    <property type="evidence" value="ECO:0007669"/>
    <property type="project" value="UniProtKB-UniRule"/>
</dbReference>
<dbReference type="InterPro" id="IPR050407">
    <property type="entry name" value="Geranylgeranyl_reductase"/>
</dbReference>
<feature type="binding site" evidence="8">
    <location>
        <position position="369"/>
    </location>
    <ligand>
        <name>a 2,3-bis-O-(geranylgeranyl)-sn-glycerol 1-phospholipid</name>
        <dbReference type="ChEBI" id="CHEBI:138140"/>
    </ligand>
</feature>
<organism evidence="11 12">
    <name type="scientific">Methermicoccus shengliensis</name>
    <dbReference type="NCBI Taxonomy" id="660064"/>
    <lineage>
        <taxon>Archaea</taxon>
        <taxon>Methanobacteriati</taxon>
        <taxon>Methanobacteriota</taxon>
        <taxon>Stenosarchaea group</taxon>
        <taxon>Methanomicrobia</taxon>
        <taxon>Methanosarcinales</taxon>
        <taxon>Methermicoccaceae</taxon>
        <taxon>Methermicoccus</taxon>
    </lineage>
</organism>
<evidence type="ECO:0000313" key="12">
    <source>
        <dbReference type="Proteomes" id="UP000600363"/>
    </source>
</evidence>
<comment type="caution">
    <text evidence="8">Lacks conserved residue(s) required for the propagation of feature annotation.</text>
</comment>
<evidence type="ECO:0000256" key="4">
    <source>
        <dbReference type="ARBA" id="ARBA00023002"/>
    </source>
</evidence>
<dbReference type="AlphaFoldDB" id="A0A832RU85"/>
<feature type="binding site" evidence="8">
    <location>
        <position position="278"/>
    </location>
    <ligand>
        <name>FAD</name>
        <dbReference type="ChEBI" id="CHEBI:57692"/>
    </ligand>
</feature>
<comment type="miscellaneous">
    <text evidence="8">Reduction reaction proceeds via syn addition of hydrogen for double bonds.</text>
</comment>
<evidence type="ECO:0000259" key="9">
    <source>
        <dbReference type="Pfam" id="PF01134"/>
    </source>
</evidence>
<comment type="caution">
    <text evidence="11">The sequence shown here is derived from an EMBL/GenBank/DDBJ whole genome shotgun (WGS) entry which is preliminary data.</text>
</comment>
<name>A0A832RU85_9EURY</name>
<evidence type="ECO:0000256" key="1">
    <source>
        <dbReference type="ARBA" id="ARBA00022516"/>
    </source>
</evidence>
<comment type="catalytic activity">
    <reaction evidence="8">
        <text>CDP-2,3-bis-O-(geranylgeranyl)-sn-glycerol + 8 AH2 = CDP-2,3-bis-O-(phytanyl)-sn-glycerol + 8 A</text>
        <dbReference type="Rhea" id="RHEA:84207"/>
        <dbReference type="ChEBI" id="CHEBI:13193"/>
        <dbReference type="ChEBI" id="CHEBI:17499"/>
        <dbReference type="ChEBI" id="CHEBI:58838"/>
        <dbReference type="ChEBI" id="CHEBI:74004"/>
    </reaction>
</comment>
<dbReference type="PRINTS" id="PR00420">
    <property type="entry name" value="RNGMNOXGNASE"/>
</dbReference>
<evidence type="ECO:0000256" key="8">
    <source>
        <dbReference type="HAMAP-Rule" id="MF_01287"/>
    </source>
</evidence>
<evidence type="ECO:0000256" key="7">
    <source>
        <dbReference type="ARBA" id="ARBA00023264"/>
    </source>
</evidence>
<feature type="binding site" evidence="8">
    <location>
        <position position="46"/>
    </location>
    <ligand>
        <name>FAD</name>
        <dbReference type="ChEBI" id="CHEBI:57692"/>
    </ligand>
</feature>
<comment type="pathway">
    <text evidence="8">Membrane lipid metabolism; glycerophospholipid metabolism.</text>
</comment>
<feature type="domain" description="MnmG N-terminal" evidence="9">
    <location>
        <begin position="6"/>
        <end position="152"/>
    </location>
</feature>
<dbReference type="InterPro" id="IPR054715">
    <property type="entry name" value="GGR_cat"/>
</dbReference>
<dbReference type="Proteomes" id="UP000600363">
    <property type="component" value="Unassembled WGS sequence"/>
</dbReference>
<proteinExistence type="inferred from homology"/>
<feature type="binding site" evidence="8">
    <location>
        <position position="98"/>
    </location>
    <ligand>
        <name>FAD</name>
        <dbReference type="ChEBI" id="CHEBI:57692"/>
    </ligand>
</feature>
<comment type="function">
    <text evidence="8">Is involved in the reduction of 2,3-digeranylgeranylglycerophospholipids (unsaturated archaeols) into 2,3-diphytanylglycerophospholipids (saturated archaeols) in the biosynthesis of archaeal membrane lipids. Catalyzes the formation of archaetidic acid (2,3-di-O-phytanyl-sn-glyceryl phosphate) from 2,3-di-O-geranylgeranylglyceryl phosphate (DGGGP) via the hydrogenation of each double bond of the isoprenoid chains. Is also probably able to reduce double bonds of geranyl groups in CDP-2,3-bis-O-(geranylgeranyl)-sn-glycerol and archaetidylserine, thus acting at various stages in the biosynthesis of archaeal membrane lipids.</text>
</comment>
<keyword evidence="7 8" id="KW-1208">Phospholipid metabolism</keyword>
<feature type="binding site" evidence="8">
    <location>
        <position position="291"/>
    </location>
    <ligand>
        <name>FAD</name>
        <dbReference type="ChEBI" id="CHEBI:57692"/>
    </ligand>
</feature>
<comment type="catalytic activity">
    <reaction evidence="8">
        <text>archaetidylserine + 8 AH2 = 2,3-bis-O-phytanyl-sn-glycero-3-phospho-L-serine + 8 A</text>
        <dbReference type="Rhea" id="RHEA:84215"/>
        <dbReference type="ChEBI" id="CHEBI:13193"/>
        <dbReference type="ChEBI" id="CHEBI:17499"/>
        <dbReference type="ChEBI" id="CHEBI:71517"/>
        <dbReference type="ChEBI" id="CHEBI:74853"/>
    </reaction>
</comment>
<dbReference type="Pfam" id="PF22578">
    <property type="entry name" value="GGR_cat"/>
    <property type="match status" value="1"/>
</dbReference>
<evidence type="ECO:0000313" key="11">
    <source>
        <dbReference type="EMBL" id="HIH69397.1"/>
    </source>
</evidence>
<keyword evidence="3 8" id="KW-0274">FAD</keyword>
<keyword evidence="2 8" id="KW-0285">Flavoprotein</keyword>
<dbReference type="EMBL" id="DUIH01000009">
    <property type="protein sequence ID" value="HIH69397.1"/>
    <property type="molecule type" value="Genomic_DNA"/>
</dbReference>
<dbReference type="GO" id="GO:0046474">
    <property type="term" value="P:glycerophospholipid biosynthetic process"/>
    <property type="evidence" value="ECO:0007669"/>
    <property type="project" value="UniProtKB-UniRule"/>
</dbReference>
<dbReference type="Gene3D" id="3.50.50.60">
    <property type="entry name" value="FAD/NAD(P)-binding domain"/>
    <property type="match status" value="1"/>
</dbReference>
<dbReference type="GO" id="GO:0050660">
    <property type="term" value="F:flavin adenine dinucleotide binding"/>
    <property type="evidence" value="ECO:0007669"/>
    <property type="project" value="UniProtKB-UniRule"/>
</dbReference>
<dbReference type="GO" id="GO:0016628">
    <property type="term" value="F:oxidoreductase activity, acting on the CH-CH group of donors, NAD or NADP as acceptor"/>
    <property type="evidence" value="ECO:0007669"/>
    <property type="project" value="InterPro"/>
</dbReference>
<protein>
    <recommendedName>
        <fullName evidence="8">Digeranylgeranylglycerophospholipid reductase</fullName>
        <shortName evidence="8">DGGGPL reductase</shortName>
        <ecNumber evidence="8">1.3.7.11</ecNumber>
    </recommendedName>
    <alternativeName>
        <fullName evidence="8">2,3-bis-O-geranylgeranylglyceryl phosphate reductase</fullName>
    </alternativeName>
    <alternativeName>
        <fullName evidence="8">Geranylgeranyl reductase</fullName>
        <shortName evidence="8">GGR</shortName>
    </alternativeName>
</protein>
<dbReference type="PANTHER" id="PTHR42685:SF18">
    <property type="entry name" value="DIGERANYLGERANYLGLYCEROPHOSPHOLIPID REDUCTASE"/>
    <property type="match status" value="1"/>
</dbReference>
<keyword evidence="4 8" id="KW-0560">Oxidoreductase</keyword>
<keyword evidence="5 8" id="KW-0443">Lipid metabolism</keyword>
<dbReference type="NCBIfam" id="TIGR02032">
    <property type="entry name" value="GG-red-SF"/>
    <property type="match status" value="1"/>
</dbReference>
<feature type="domain" description="Digeranylgeranylglycerophospholipid reductase catalytic" evidence="10">
    <location>
        <begin position="175"/>
        <end position="259"/>
    </location>
</feature>
<sequence length="391" mass="42433">MSESYDVVVVGAGPAGSIAARAAAREGARVLLIEKRQTIGDPVRCAEGIAKEAVHRHIDPDPRWIAAEVEGFRIVSPDGTPLEMRGVSSGEVGYVLERKLFDRALASDAVQHGVDVRVKTRAVGLLRSDGAVRGVVMEHLGERHEVEAGVVIGADGIESKVGRWAGIDTRLALKDIDVCAQMLVHDPSIDQSICQFYLGNEVAPGGYAWIFPKGNECANVGLGMLGSRSNGGLPMQRLRRFVSERLPKANILEVMVGGVPVSEPMHGIVADGLMLVGDAAHQSSALTGGGIANAMDAGAIAGRVAAAAIADEDTSRERLSEYEREWFELKGKSLKRDWVVKERLVKLTDEQLNGFMHSLQGVEFREMHVHEILVHLLKRNPKLLWWLKDLL</sequence>
<dbReference type="GO" id="GO:0045550">
    <property type="term" value="F:geranylgeranyl reductase activity"/>
    <property type="evidence" value="ECO:0007669"/>
    <property type="project" value="InterPro"/>
</dbReference>
<feature type="binding site" evidence="8">
    <location>
        <position position="48"/>
    </location>
    <ligand>
        <name>FAD</name>
        <dbReference type="ChEBI" id="CHEBI:57692"/>
    </ligand>
</feature>